<organism evidence="1 2">
    <name type="scientific">Proteiniphilum saccharofermentans</name>
    <dbReference type="NCBI Taxonomy" id="1642647"/>
    <lineage>
        <taxon>Bacteria</taxon>
        <taxon>Pseudomonadati</taxon>
        <taxon>Bacteroidota</taxon>
        <taxon>Bacteroidia</taxon>
        <taxon>Bacteroidales</taxon>
        <taxon>Dysgonomonadaceae</taxon>
        <taxon>Proteiniphilum</taxon>
    </lineage>
</organism>
<accession>A0A1R3T4P0</accession>
<keyword evidence="1" id="KW-0449">Lipoprotein</keyword>
<dbReference type="Pfam" id="PF14109">
    <property type="entry name" value="GldH_lipo"/>
    <property type="match status" value="1"/>
</dbReference>
<dbReference type="InterPro" id="IPR020018">
    <property type="entry name" value="Motility-assoc_lipoprot_GldH"/>
</dbReference>
<gene>
    <name evidence="1" type="ORF">PSM36_0709</name>
</gene>
<dbReference type="Proteomes" id="UP000187464">
    <property type="component" value="Chromosome I"/>
</dbReference>
<name>A0A1R3T4P0_9BACT</name>
<dbReference type="STRING" id="1642647.PSM36_0709"/>
<reference evidence="1 2" key="1">
    <citation type="submission" date="2016-08" db="EMBL/GenBank/DDBJ databases">
        <authorList>
            <person name="Seilhamer J.J."/>
        </authorList>
    </citation>
    <scope>NUCLEOTIDE SEQUENCE [LARGE SCALE GENOMIC DNA]</scope>
    <source>
        <strain evidence="1">M3/6</strain>
    </source>
</reference>
<evidence type="ECO:0000313" key="1">
    <source>
        <dbReference type="EMBL" id="SCD19537.1"/>
    </source>
</evidence>
<dbReference type="RefSeq" id="WP_076928896.1">
    <property type="nucleotide sequence ID" value="NZ_LT605205.1"/>
</dbReference>
<evidence type="ECO:0000313" key="2">
    <source>
        <dbReference type="Proteomes" id="UP000187464"/>
    </source>
</evidence>
<proteinExistence type="predicted"/>
<dbReference type="KEGG" id="psac:PSM36_0709"/>
<dbReference type="AlphaFoldDB" id="A0A1R3T4P0"/>
<sequence length="164" mass="18906">MRTKSNIFILFAGLLFAILISCSGGEAYSRFHHIEDGKWYRDSVLVFKIDSLLPPPAVEYNVTVELTTNRSYLYRDLWLFIDHNLTDSLFHTDTLRCILADEHGKWLGGSVGGLNQLSLPYRSFIPRDSACSYQLVIRHGMEEELLRGVERVGIEMVEMNRSYR</sequence>
<keyword evidence="2" id="KW-1185">Reference proteome</keyword>
<dbReference type="EMBL" id="LT605205">
    <property type="protein sequence ID" value="SCD19537.1"/>
    <property type="molecule type" value="Genomic_DNA"/>
</dbReference>
<protein>
    <submittedName>
        <fullName evidence="1">GldH lipoprotein</fullName>
    </submittedName>
</protein>
<dbReference type="NCBIfam" id="TIGR03511">
    <property type="entry name" value="GldH_lipo"/>
    <property type="match status" value="1"/>
</dbReference>
<dbReference type="PROSITE" id="PS51257">
    <property type="entry name" value="PROKAR_LIPOPROTEIN"/>
    <property type="match status" value="1"/>
</dbReference>